<comment type="subcellular location">
    <subcellularLocation>
        <location evidence="1 16">Nucleus</location>
    </subcellularLocation>
</comment>
<dbReference type="InterPro" id="IPR013846">
    <property type="entry name" value="mRNA_cap_enzyme_C"/>
</dbReference>
<evidence type="ECO:0000256" key="4">
    <source>
        <dbReference type="ARBA" id="ARBA00019171"/>
    </source>
</evidence>
<evidence type="ECO:0000256" key="12">
    <source>
        <dbReference type="ARBA" id="ARBA00029909"/>
    </source>
</evidence>
<keyword evidence="5 16" id="KW-0507">mRNA processing</keyword>
<gene>
    <name evidence="20" type="ORF">N7G274_001052</name>
</gene>
<comment type="subunit">
    <text evidence="15">Heterodimer. The mRNA-capping enzyme is composed of two separate chains alpha and beta, respectively a mRNA guanylyltransferase and an mRNA 5'-triphosphate monophosphatase.</text>
</comment>
<name>A0ABR4ANB8_9LECA</name>
<keyword evidence="6 16" id="KW-0808">Transferase</keyword>
<keyword evidence="11 16" id="KW-0539">Nucleus</keyword>
<evidence type="ECO:0000259" key="18">
    <source>
        <dbReference type="Pfam" id="PF01331"/>
    </source>
</evidence>
<protein>
    <recommendedName>
        <fullName evidence="4 16">mRNA-capping enzyme subunit alpha</fullName>
        <ecNumber evidence="3 16">2.7.7.50</ecNumber>
    </recommendedName>
    <alternativeName>
        <fullName evidence="12 16">GTP--RNA guanylyltransferase</fullName>
    </alternativeName>
    <alternativeName>
        <fullName evidence="13 16">mRNA guanylyltransferase</fullName>
    </alternativeName>
</protein>
<reference evidence="20 21" key="1">
    <citation type="submission" date="2024-09" db="EMBL/GenBank/DDBJ databases">
        <title>Rethinking Asexuality: The Enigmatic Case of Functional Sexual Genes in Lepraria (Stereocaulaceae).</title>
        <authorList>
            <person name="Doellman M."/>
            <person name="Sun Y."/>
            <person name="Barcenas-Pena A."/>
            <person name="Lumbsch H.T."/>
            <person name="Grewe F."/>
        </authorList>
    </citation>
    <scope>NUCLEOTIDE SEQUENCE [LARGE SCALE GENOMIC DNA]</scope>
    <source>
        <strain evidence="20 21">Mercado 3170</strain>
    </source>
</reference>
<dbReference type="InterPro" id="IPR017075">
    <property type="entry name" value="mRNA_cap_enzyme_alpha"/>
</dbReference>
<accession>A0ABR4ANB8</accession>
<comment type="caution">
    <text evidence="20">The sequence shown here is derived from an EMBL/GenBank/DDBJ whole genome shotgun (WGS) entry which is preliminary data.</text>
</comment>
<evidence type="ECO:0000256" key="6">
    <source>
        <dbReference type="ARBA" id="ARBA00022679"/>
    </source>
</evidence>
<comment type="function">
    <text evidence="16">Second step of mRNA capping. Transfer of the GMP moiety of GTP to the 5'-end of RNA via an enzyme-GMP covalent reaction intermediate.</text>
</comment>
<evidence type="ECO:0000256" key="1">
    <source>
        <dbReference type="ARBA" id="ARBA00004123"/>
    </source>
</evidence>
<comment type="catalytic activity">
    <reaction evidence="14">
        <text>a 5'-end diphospho-ribonucleoside in mRNA + GTP + H(+) = a 5'-end (5'-triphosphoguanosine)-ribonucleoside in mRNA + diphosphate</text>
        <dbReference type="Rhea" id="RHEA:67012"/>
        <dbReference type="Rhea" id="RHEA-COMP:17165"/>
        <dbReference type="Rhea" id="RHEA-COMP:17166"/>
        <dbReference type="ChEBI" id="CHEBI:15378"/>
        <dbReference type="ChEBI" id="CHEBI:33019"/>
        <dbReference type="ChEBI" id="CHEBI:37565"/>
        <dbReference type="ChEBI" id="CHEBI:167616"/>
        <dbReference type="ChEBI" id="CHEBI:167617"/>
        <dbReference type="EC" id="2.7.7.50"/>
    </reaction>
    <physiologicalReaction direction="left-to-right" evidence="14">
        <dbReference type="Rhea" id="RHEA:67013"/>
    </physiologicalReaction>
</comment>
<keyword evidence="10 16" id="KW-0342">GTP-binding</keyword>
<feature type="region of interest" description="Disordered" evidence="17">
    <location>
        <begin position="398"/>
        <end position="427"/>
    </location>
</feature>
<dbReference type="InterPro" id="IPR051029">
    <property type="entry name" value="mRNA_Capping_Enz/RNA_Phosphat"/>
</dbReference>
<keyword evidence="9 16" id="KW-0506">mRNA capping</keyword>
<evidence type="ECO:0000313" key="21">
    <source>
        <dbReference type="Proteomes" id="UP001590950"/>
    </source>
</evidence>
<evidence type="ECO:0000313" key="20">
    <source>
        <dbReference type="EMBL" id="KAL2047034.1"/>
    </source>
</evidence>
<dbReference type="PANTHER" id="PTHR10367:SF17">
    <property type="entry name" value="MRNA-CAPPING ENZYME"/>
    <property type="match status" value="1"/>
</dbReference>
<dbReference type="CDD" id="cd07895">
    <property type="entry name" value="Adenylation_mRNA_capping"/>
    <property type="match status" value="1"/>
</dbReference>
<evidence type="ECO:0000259" key="19">
    <source>
        <dbReference type="Pfam" id="PF03919"/>
    </source>
</evidence>
<keyword evidence="21" id="KW-1185">Reference proteome</keyword>
<evidence type="ECO:0000256" key="7">
    <source>
        <dbReference type="ARBA" id="ARBA00022695"/>
    </source>
</evidence>
<dbReference type="InterPro" id="IPR012340">
    <property type="entry name" value="NA-bd_OB-fold"/>
</dbReference>
<dbReference type="EC" id="2.7.7.50" evidence="3 16"/>
<dbReference type="Proteomes" id="UP001590950">
    <property type="component" value="Unassembled WGS sequence"/>
</dbReference>
<evidence type="ECO:0000256" key="8">
    <source>
        <dbReference type="ARBA" id="ARBA00022741"/>
    </source>
</evidence>
<comment type="similarity">
    <text evidence="2 16">Belongs to the eukaryotic GTase family.</text>
</comment>
<dbReference type="PIRSF" id="PIRSF036959">
    <property type="entry name" value="mRNA_cap_alpha"/>
    <property type="match status" value="1"/>
</dbReference>
<sequence length="427" mass="49086">MAGPPPDIPGQKMTGDDLWALRHQVAGLLNRSNTNFPGAQPVSFAARHMLELQKQDYFVCEKSDGIRCLMYLTTDPGNMEEATFLIDRKNEYYHVQGLHFPKSAEREKAAAFHTDTIFDGELVNDIINDPISGPKPQLMYLVFDCLVLNGDRLMHQTLDKRIAKFRDIVFNPYEMLYNETFKEEKQYLPFLVDWKRMERGYGIEHMFKQTLPQLPHGNDGLIFTCRTSPYQFGTDQHILKWKSAEENSIDFRMTLEFPLVEPDSDDEDQSPYTDYSAIPHVNLAIYGGDRGGDIPYGNMFVDVGKWEELKALNEPLNDRIVECSLIEGNIWRFMRFRDDKREANHVSTVESVMESIQDKVSEEDLIRASKAIKDEWKKREKETIEKQKVAMARPAVNGQIDQVRNGSVGMKRKLEGNDETARGTDGV</sequence>
<keyword evidence="7 16" id="KW-0548">Nucleotidyltransferase</keyword>
<organism evidence="20 21">
    <name type="scientific">Stereocaulon virgatum</name>
    <dbReference type="NCBI Taxonomy" id="373712"/>
    <lineage>
        <taxon>Eukaryota</taxon>
        <taxon>Fungi</taxon>
        <taxon>Dikarya</taxon>
        <taxon>Ascomycota</taxon>
        <taxon>Pezizomycotina</taxon>
        <taxon>Lecanoromycetes</taxon>
        <taxon>OSLEUM clade</taxon>
        <taxon>Lecanoromycetidae</taxon>
        <taxon>Lecanorales</taxon>
        <taxon>Lecanorineae</taxon>
        <taxon>Stereocaulaceae</taxon>
        <taxon>Stereocaulon</taxon>
    </lineage>
</organism>
<dbReference type="Gene3D" id="3.30.470.30">
    <property type="entry name" value="DNA ligase/mRNA capping enzyme"/>
    <property type="match status" value="1"/>
</dbReference>
<feature type="compositionally biased region" description="Basic and acidic residues" evidence="17">
    <location>
        <begin position="412"/>
        <end position="427"/>
    </location>
</feature>
<dbReference type="SUPFAM" id="SSF50249">
    <property type="entry name" value="Nucleic acid-binding proteins"/>
    <property type="match status" value="1"/>
</dbReference>
<evidence type="ECO:0000256" key="5">
    <source>
        <dbReference type="ARBA" id="ARBA00022664"/>
    </source>
</evidence>
<evidence type="ECO:0000256" key="17">
    <source>
        <dbReference type="SAM" id="MobiDB-lite"/>
    </source>
</evidence>
<dbReference type="Pfam" id="PF01331">
    <property type="entry name" value="mRNA_cap_enzyme"/>
    <property type="match status" value="1"/>
</dbReference>
<evidence type="ECO:0000256" key="13">
    <source>
        <dbReference type="ARBA" id="ARBA00030702"/>
    </source>
</evidence>
<evidence type="ECO:0000256" key="9">
    <source>
        <dbReference type="ARBA" id="ARBA00023042"/>
    </source>
</evidence>
<feature type="domain" description="mRNA capping enzyme C-terminal" evidence="19">
    <location>
        <begin position="246"/>
        <end position="366"/>
    </location>
</feature>
<dbReference type="Pfam" id="PF03919">
    <property type="entry name" value="mRNA_cap_C"/>
    <property type="match status" value="1"/>
</dbReference>
<dbReference type="EMBL" id="JBEFKJ010000003">
    <property type="protein sequence ID" value="KAL2047034.1"/>
    <property type="molecule type" value="Genomic_DNA"/>
</dbReference>
<evidence type="ECO:0000256" key="2">
    <source>
        <dbReference type="ARBA" id="ARBA00010237"/>
    </source>
</evidence>
<feature type="domain" description="mRNA capping enzyme adenylation" evidence="18">
    <location>
        <begin position="40"/>
        <end position="242"/>
    </location>
</feature>
<dbReference type="InterPro" id="IPR001339">
    <property type="entry name" value="mRNA_cap_enzyme_adenylation"/>
</dbReference>
<evidence type="ECO:0000256" key="14">
    <source>
        <dbReference type="ARBA" id="ARBA00044624"/>
    </source>
</evidence>
<evidence type="ECO:0000256" key="15">
    <source>
        <dbReference type="ARBA" id="ARBA00047082"/>
    </source>
</evidence>
<keyword evidence="8 16" id="KW-0547">Nucleotide-binding</keyword>
<dbReference type="SUPFAM" id="SSF56091">
    <property type="entry name" value="DNA ligase/mRNA capping enzyme, catalytic domain"/>
    <property type="match status" value="1"/>
</dbReference>
<evidence type="ECO:0000256" key="10">
    <source>
        <dbReference type="ARBA" id="ARBA00023134"/>
    </source>
</evidence>
<dbReference type="Gene3D" id="2.40.50.140">
    <property type="entry name" value="Nucleic acid-binding proteins"/>
    <property type="match status" value="1"/>
</dbReference>
<evidence type="ECO:0000256" key="3">
    <source>
        <dbReference type="ARBA" id="ARBA00012475"/>
    </source>
</evidence>
<proteinExistence type="inferred from homology"/>
<dbReference type="PANTHER" id="PTHR10367">
    <property type="entry name" value="MRNA-CAPPING ENZYME"/>
    <property type="match status" value="1"/>
</dbReference>
<evidence type="ECO:0000256" key="16">
    <source>
        <dbReference type="PIRNR" id="PIRNR036959"/>
    </source>
</evidence>
<evidence type="ECO:0000256" key="11">
    <source>
        <dbReference type="ARBA" id="ARBA00023242"/>
    </source>
</evidence>